<dbReference type="PROSITE" id="PS51034">
    <property type="entry name" value="ZP_2"/>
    <property type="match status" value="1"/>
</dbReference>
<keyword evidence="1" id="KW-0732">Signal</keyword>
<dbReference type="InterPro" id="IPR051962">
    <property type="entry name" value="Cuticlin"/>
</dbReference>
<dbReference type="OrthoDB" id="6139674at2759"/>
<name>A0A3P7KFN8_STRVU</name>
<reference evidence="3 4" key="1">
    <citation type="submission" date="2018-11" db="EMBL/GenBank/DDBJ databases">
        <authorList>
            <consortium name="Pathogen Informatics"/>
        </authorList>
    </citation>
    <scope>NUCLEOTIDE SEQUENCE [LARGE SCALE GENOMIC DNA]</scope>
</reference>
<feature type="non-terminal residue" evidence="3">
    <location>
        <position position="1"/>
    </location>
</feature>
<dbReference type="InterPro" id="IPR057475">
    <property type="entry name" value="CUT_C"/>
</dbReference>
<dbReference type="EMBL" id="UYYB01004769">
    <property type="protein sequence ID" value="VDM67158.1"/>
    <property type="molecule type" value="Genomic_DNA"/>
</dbReference>
<dbReference type="PANTHER" id="PTHR22907:SF7">
    <property type="entry name" value="ZP DOMAIN-CONTAINING PROTEIN"/>
    <property type="match status" value="1"/>
</dbReference>
<dbReference type="AlphaFoldDB" id="A0A3P7KFN8"/>
<evidence type="ECO:0000313" key="3">
    <source>
        <dbReference type="EMBL" id="VDM67158.1"/>
    </source>
</evidence>
<proteinExistence type="predicted"/>
<protein>
    <recommendedName>
        <fullName evidence="2">ZP domain-containing protein</fullName>
    </recommendedName>
</protein>
<dbReference type="Pfam" id="PF25301">
    <property type="entry name" value="CUT_C"/>
    <property type="match status" value="1"/>
</dbReference>
<gene>
    <name evidence="3" type="ORF">SVUK_LOCUS2156</name>
</gene>
<evidence type="ECO:0000259" key="2">
    <source>
        <dbReference type="PROSITE" id="PS51034"/>
    </source>
</evidence>
<organism evidence="3 4">
    <name type="scientific">Strongylus vulgaris</name>
    <name type="common">Blood worm</name>
    <dbReference type="NCBI Taxonomy" id="40348"/>
    <lineage>
        <taxon>Eukaryota</taxon>
        <taxon>Metazoa</taxon>
        <taxon>Ecdysozoa</taxon>
        <taxon>Nematoda</taxon>
        <taxon>Chromadorea</taxon>
        <taxon>Rhabditida</taxon>
        <taxon>Rhabditina</taxon>
        <taxon>Rhabditomorpha</taxon>
        <taxon>Strongyloidea</taxon>
        <taxon>Strongylidae</taxon>
        <taxon>Strongylus</taxon>
    </lineage>
</organism>
<dbReference type="PANTHER" id="PTHR22907">
    <property type="entry name" value="GH04558P"/>
    <property type="match status" value="1"/>
</dbReference>
<feature type="domain" description="ZP" evidence="2">
    <location>
        <begin position="1"/>
        <end position="80"/>
    </location>
</feature>
<dbReference type="Proteomes" id="UP000270094">
    <property type="component" value="Unassembled WGS sequence"/>
</dbReference>
<sequence>LVHSCTVEDGQGEKRSIIDESGCHTDRQLIGDPTYAEALNMAYRESYVFKFADRSVLRFKCGIRLCSKDDGGCDGVTPPICLNETRIQNVDDMNEQTGKKWRHRRTINSFSGKEVDLLSQQLYILDNGREELEQLNQISEGQLHIMMIWER</sequence>
<accession>A0A3P7KFN8</accession>
<dbReference type="InterPro" id="IPR001507">
    <property type="entry name" value="ZP_dom"/>
</dbReference>
<keyword evidence="4" id="KW-1185">Reference proteome</keyword>
<evidence type="ECO:0000313" key="4">
    <source>
        <dbReference type="Proteomes" id="UP000270094"/>
    </source>
</evidence>
<evidence type="ECO:0000256" key="1">
    <source>
        <dbReference type="ARBA" id="ARBA00022729"/>
    </source>
</evidence>